<dbReference type="Proteomes" id="UP001153050">
    <property type="component" value="Unassembled WGS sequence"/>
</dbReference>
<dbReference type="EMBL" id="CAKXZT010000084">
    <property type="protein sequence ID" value="CAH2397587.1"/>
    <property type="molecule type" value="Genomic_DNA"/>
</dbReference>
<protein>
    <recommendedName>
        <fullName evidence="4">Propionyl-coenzyme A carboxylase alpha polypeptide</fullName>
    </recommendedName>
</protein>
<accession>A0ABM9DLT2</accession>
<keyword evidence="3" id="KW-1185">Reference proteome</keyword>
<comment type="caution">
    <text evidence="2">The sequence shown here is derived from an EMBL/GenBank/DDBJ whole genome shotgun (WGS) entry which is preliminary data.</text>
</comment>
<evidence type="ECO:0000313" key="2">
    <source>
        <dbReference type="EMBL" id="CAH2397587.1"/>
    </source>
</evidence>
<organism evidence="2 3">
    <name type="scientific">Mesorhizobium escarrei</name>
    <dbReference type="NCBI Taxonomy" id="666018"/>
    <lineage>
        <taxon>Bacteria</taxon>
        <taxon>Pseudomonadati</taxon>
        <taxon>Pseudomonadota</taxon>
        <taxon>Alphaproteobacteria</taxon>
        <taxon>Hyphomicrobiales</taxon>
        <taxon>Phyllobacteriaceae</taxon>
        <taxon>Mesorhizobium</taxon>
    </lineage>
</organism>
<evidence type="ECO:0008006" key="4">
    <source>
        <dbReference type="Google" id="ProtNLM"/>
    </source>
</evidence>
<feature type="region of interest" description="Disordered" evidence="1">
    <location>
        <begin position="1"/>
        <end position="76"/>
    </location>
</feature>
<evidence type="ECO:0000313" key="3">
    <source>
        <dbReference type="Proteomes" id="UP001153050"/>
    </source>
</evidence>
<reference evidence="2 3" key="1">
    <citation type="submission" date="2022-03" db="EMBL/GenBank/DDBJ databases">
        <authorList>
            <person name="Brunel B."/>
        </authorList>
    </citation>
    <scope>NUCLEOTIDE SEQUENCE [LARGE SCALE GENOMIC DNA]</scope>
    <source>
        <strain evidence="2">STM5069sample</strain>
    </source>
</reference>
<gene>
    <name evidence="2" type="ORF">MES5069_1740002</name>
</gene>
<sequence>MTRHGMVSPSAKGTQPPATNPGAPIVIIGVDRVATSRVPGRQHRAEAQRSGLSPSMPALPSGGHAIPDISRNPKSP</sequence>
<name>A0ABM9DLT2_9HYPH</name>
<evidence type="ECO:0000256" key="1">
    <source>
        <dbReference type="SAM" id="MobiDB-lite"/>
    </source>
</evidence>
<proteinExistence type="predicted"/>